<dbReference type="Proteomes" id="UP000831534">
    <property type="component" value="Chromosome"/>
</dbReference>
<dbReference type="KEGG" id="ckh:LVJ77_00370"/>
<organism evidence="1 2">
    <name type="scientific">Conchiformibius kuhniae</name>
    <dbReference type="NCBI Taxonomy" id="211502"/>
    <lineage>
        <taxon>Bacteria</taxon>
        <taxon>Pseudomonadati</taxon>
        <taxon>Pseudomonadota</taxon>
        <taxon>Betaproteobacteria</taxon>
        <taxon>Neisseriales</taxon>
        <taxon>Neisseriaceae</taxon>
        <taxon>Conchiformibius</taxon>
    </lineage>
</organism>
<accession>A0A8T9MSJ9</accession>
<dbReference type="RefSeq" id="WP_027008967.1">
    <property type="nucleotide sequence ID" value="NZ_CP091521.1"/>
</dbReference>
<name>A0A8T9MSJ9_9NEIS</name>
<dbReference type="EMBL" id="CP091521">
    <property type="protein sequence ID" value="UOP04870.1"/>
    <property type="molecule type" value="Genomic_DNA"/>
</dbReference>
<evidence type="ECO:0000313" key="2">
    <source>
        <dbReference type="Proteomes" id="UP000831534"/>
    </source>
</evidence>
<sequence length="97" mass="11382">MIDEIATDTIAENLKYERELAEVALELGYYPDIRTVCLYYPEALVMLIKDYFYDDIYEAFLNAKDEDWLFIINSHDYVDIKDGVITLSGLGWHYPKS</sequence>
<evidence type="ECO:0000313" key="1">
    <source>
        <dbReference type="EMBL" id="UOP04870.1"/>
    </source>
</evidence>
<keyword evidence="2" id="KW-1185">Reference proteome</keyword>
<gene>
    <name evidence="1" type="ORF">LVJ77_00370</name>
</gene>
<reference evidence="1" key="2">
    <citation type="submission" date="2024-09" db="EMBL/GenBank/DDBJ databases">
        <authorList>
            <person name="Veyrier F.J."/>
        </authorList>
    </citation>
    <scope>NUCLEOTIDE SEQUENCE</scope>
    <source>
        <strain evidence="1">17694</strain>
    </source>
</reference>
<reference evidence="1" key="1">
    <citation type="journal article" date="2022" name="Res Sq">
        <title>Evolution of multicellular longitudinally dividing oral cavity symbionts (Neisseriaceae).</title>
        <authorList>
            <person name="Nyongesa S."/>
            <person name="Weber P."/>
            <person name="Bernet E."/>
            <person name="Pullido F."/>
            <person name="Nieckarz M."/>
            <person name="Delaby M."/>
            <person name="Nieves C."/>
            <person name="Viehboeck T."/>
            <person name="Krause N."/>
            <person name="Rivera-Millot A."/>
            <person name="Nakamura A."/>
            <person name="Vischer N."/>
            <person name="VanNieuwenhze M."/>
            <person name="Brun Y."/>
            <person name="Cava F."/>
            <person name="Bulgheresi S."/>
            <person name="Veyrier F."/>
        </authorList>
    </citation>
    <scope>NUCLEOTIDE SEQUENCE</scope>
    <source>
        <strain evidence="1">17694</strain>
    </source>
</reference>
<proteinExistence type="predicted"/>
<dbReference type="AlphaFoldDB" id="A0A8T9MSJ9"/>
<protein>
    <submittedName>
        <fullName evidence="1">Uncharacterized protein</fullName>
    </submittedName>
</protein>